<dbReference type="InterPro" id="IPR017850">
    <property type="entry name" value="Alkaline_phosphatase_core_sf"/>
</dbReference>
<dbReference type="AlphaFoldDB" id="A0A841PBT8"/>
<keyword evidence="8" id="KW-1185">Reference proteome</keyword>
<dbReference type="PANTHER" id="PTHR10342">
    <property type="entry name" value="ARYLSULFATASE"/>
    <property type="match status" value="1"/>
</dbReference>
<dbReference type="Gene3D" id="3.40.720.10">
    <property type="entry name" value="Alkaline Phosphatase, subunit A"/>
    <property type="match status" value="1"/>
</dbReference>
<dbReference type="SUPFAM" id="SSF53649">
    <property type="entry name" value="Alkaline phosphatase-like"/>
    <property type="match status" value="1"/>
</dbReference>
<dbReference type="PROSITE" id="PS00149">
    <property type="entry name" value="SULFATASE_2"/>
    <property type="match status" value="1"/>
</dbReference>
<keyword evidence="3" id="KW-0378">Hydrolase</keyword>
<dbReference type="Pfam" id="PF00884">
    <property type="entry name" value="Sulfatase"/>
    <property type="match status" value="1"/>
</dbReference>
<dbReference type="Proteomes" id="UP000556329">
    <property type="component" value="Unassembled WGS sequence"/>
</dbReference>
<gene>
    <name evidence="7" type="ORF">HNQ71_005476</name>
</gene>
<protein>
    <submittedName>
        <fullName evidence="7">Arylsulfatase A-like enzyme</fullName>
    </submittedName>
</protein>
<evidence type="ECO:0000256" key="1">
    <source>
        <dbReference type="ARBA" id="ARBA00008779"/>
    </source>
</evidence>
<dbReference type="InterPro" id="IPR024607">
    <property type="entry name" value="Sulfatase_CS"/>
</dbReference>
<accession>A0A841PBT8</accession>
<dbReference type="InterPro" id="IPR000917">
    <property type="entry name" value="Sulfatase_N"/>
</dbReference>
<keyword evidence="2" id="KW-0479">Metal-binding</keyword>
<evidence type="ECO:0000256" key="2">
    <source>
        <dbReference type="ARBA" id="ARBA00022723"/>
    </source>
</evidence>
<dbReference type="GO" id="GO:0008484">
    <property type="term" value="F:sulfuric ester hydrolase activity"/>
    <property type="evidence" value="ECO:0007669"/>
    <property type="project" value="InterPro"/>
</dbReference>
<name>A0A841PBT8_9HYPH</name>
<evidence type="ECO:0000256" key="5">
    <source>
        <dbReference type="ARBA" id="ARBA00023180"/>
    </source>
</evidence>
<reference evidence="7 8" key="1">
    <citation type="submission" date="2020-08" db="EMBL/GenBank/DDBJ databases">
        <title>Genomic Encyclopedia of Type Strains, Phase IV (KMG-IV): sequencing the most valuable type-strain genomes for metagenomic binning, comparative biology and taxonomic classification.</title>
        <authorList>
            <person name="Goeker M."/>
        </authorList>
    </citation>
    <scope>NUCLEOTIDE SEQUENCE [LARGE SCALE GENOMIC DNA]</scope>
    <source>
        <strain evidence="7 8">DSM 100039</strain>
    </source>
</reference>
<sequence length="501" mass="54070">MSNDRDFPAEAGISNKITRRDALMAGTAVAASRLATPVGLSGVLAGLAGVQPAAAQPALPNIVYVVADDMGWGDAGFNGSDIKTPNLDKLAEGGARFDQFYALPMCTPTRAALMTGRYPLRYGLQTGVIPAAGTYGLPVDEYLLPQVLKDAGYKTAMVGKWHLGHAKPEFWPRQRGFDYFYGALVGEIDHFKHSSHGVKDWYRNNKPLSETGFDNTLFGNEAVRVVERHEGKSPLFLYLAFTAPHTPFQAPQEYLDRLKGIADENRRKYAAMISVMDDGVGKVVAALEKKGMRDNTIVVFHSDNGGVKDSLFAGDSKVGGALPADNGPYRDGKGTLYEGGTRVAAFANWPGKIKPGVVDGMVHVTDMYPTLAAVAEAKLEKNKPLDGMNVWNALSEGKPSPRAEVVYNVDPLAGAVRKGDWKLVWKASLPPKAELFNLADDKSETHDLAAANPDRMKELQGRIVELAGEMAPPQLLMEAVRLTFFAPPVTADPSTLLSLGD</sequence>
<dbReference type="PROSITE" id="PS51318">
    <property type="entry name" value="TAT"/>
    <property type="match status" value="1"/>
</dbReference>
<evidence type="ECO:0000313" key="8">
    <source>
        <dbReference type="Proteomes" id="UP000556329"/>
    </source>
</evidence>
<keyword evidence="5" id="KW-0325">Glycoprotein</keyword>
<dbReference type="GO" id="GO:0046872">
    <property type="term" value="F:metal ion binding"/>
    <property type="evidence" value="ECO:0007669"/>
    <property type="project" value="UniProtKB-KW"/>
</dbReference>
<dbReference type="InterPro" id="IPR006311">
    <property type="entry name" value="TAT_signal"/>
</dbReference>
<comment type="similarity">
    <text evidence="1">Belongs to the sulfatase family.</text>
</comment>
<proteinExistence type="inferred from homology"/>
<evidence type="ECO:0000256" key="3">
    <source>
        <dbReference type="ARBA" id="ARBA00022801"/>
    </source>
</evidence>
<dbReference type="CDD" id="cd16029">
    <property type="entry name" value="4-S"/>
    <property type="match status" value="1"/>
</dbReference>
<evidence type="ECO:0000256" key="4">
    <source>
        <dbReference type="ARBA" id="ARBA00022837"/>
    </source>
</evidence>
<comment type="caution">
    <text evidence="7">The sequence shown here is derived from an EMBL/GenBank/DDBJ whole genome shotgun (WGS) entry which is preliminary data.</text>
</comment>
<dbReference type="Gene3D" id="3.30.1120.10">
    <property type="match status" value="1"/>
</dbReference>
<dbReference type="RefSeq" id="WP_184875999.1">
    <property type="nucleotide sequence ID" value="NZ_JACHEF010000006.1"/>
</dbReference>
<dbReference type="InterPro" id="IPR047115">
    <property type="entry name" value="ARSB"/>
</dbReference>
<feature type="domain" description="Sulfatase N-terminal" evidence="6">
    <location>
        <begin position="60"/>
        <end position="375"/>
    </location>
</feature>
<dbReference type="PANTHER" id="PTHR10342:SF274">
    <property type="entry name" value="ARYLSULFATASE B"/>
    <property type="match status" value="1"/>
</dbReference>
<organism evidence="7 8">
    <name type="scientific">Mesorhizobium sangaii</name>
    <dbReference type="NCBI Taxonomy" id="505389"/>
    <lineage>
        <taxon>Bacteria</taxon>
        <taxon>Pseudomonadati</taxon>
        <taxon>Pseudomonadota</taxon>
        <taxon>Alphaproteobacteria</taxon>
        <taxon>Hyphomicrobiales</taxon>
        <taxon>Phyllobacteriaceae</taxon>
        <taxon>Mesorhizobium</taxon>
    </lineage>
</organism>
<dbReference type="EMBL" id="JACHEF010000006">
    <property type="protein sequence ID" value="MBB6412784.1"/>
    <property type="molecule type" value="Genomic_DNA"/>
</dbReference>
<evidence type="ECO:0000259" key="6">
    <source>
        <dbReference type="Pfam" id="PF00884"/>
    </source>
</evidence>
<evidence type="ECO:0000313" key="7">
    <source>
        <dbReference type="EMBL" id="MBB6412784.1"/>
    </source>
</evidence>
<keyword evidence="4" id="KW-0106">Calcium</keyword>
<dbReference type="PROSITE" id="PS00523">
    <property type="entry name" value="SULFATASE_1"/>
    <property type="match status" value="1"/>
</dbReference>